<proteinExistence type="predicted"/>
<dbReference type="RefSeq" id="WP_309541551.1">
    <property type="nucleotide sequence ID" value="NZ_CP133659.1"/>
</dbReference>
<accession>A0ABY9R1D6</accession>
<sequence>MRLADGTEEDAARGGGEAEESGTRTTVVLGALGVRCTAACEGAFDRDVLLLHDHIESVCVLRRCALVCENRVHGCMNFLGSQACLRNFMAGLICAEYCPALMYMVS</sequence>
<evidence type="ECO:0000313" key="3">
    <source>
        <dbReference type="Proteomes" id="UP001180616"/>
    </source>
</evidence>
<organism evidence="2 3">
    <name type="scientific">Nitratidesulfovibrio liaohensis</name>
    <dbReference type="NCBI Taxonomy" id="2604158"/>
    <lineage>
        <taxon>Bacteria</taxon>
        <taxon>Pseudomonadati</taxon>
        <taxon>Thermodesulfobacteriota</taxon>
        <taxon>Desulfovibrionia</taxon>
        <taxon>Desulfovibrionales</taxon>
        <taxon>Desulfovibrionaceae</taxon>
        <taxon>Nitratidesulfovibrio</taxon>
    </lineage>
</organism>
<evidence type="ECO:0000256" key="1">
    <source>
        <dbReference type="SAM" id="MobiDB-lite"/>
    </source>
</evidence>
<gene>
    <name evidence="2" type="ORF">KPS_000042</name>
</gene>
<dbReference type="Proteomes" id="UP001180616">
    <property type="component" value="Chromosome"/>
</dbReference>
<name>A0ABY9R1D6_9BACT</name>
<reference evidence="2" key="1">
    <citation type="submission" date="2023-09" db="EMBL/GenBank/DDBJ databases">
        <authorList>
            <consortium name="CW5 consortium"/>
            <person name="Lu C.-W."/>
        </authorList>
    </citation>
    <scope>NUCLEOTIDE SEQUENCE</scope>
    <source>
        <strain evidence="2">KPS</strain>
    </source>
</reference>
<keyword evidence="3" id="KW-1185">Reference proteome</keyword>
<evidence type="ECO:0000313" key="2">
    <source>
        <dbReference type="EMBL" id="WMW65558.1"/>
    </source>
</evidence>
<protein>
    <submittedName>
        <fullName evidence="2">Uncharacterized protein</fullName>
    </submittedName>
</protein>
<feature type="region of interest" description="Disordered" evidence="1">
    <location>
        <begin position="1"/>
        <end position="22"/>
    </location>
</feature>
<dbReference type="EMBL" id="CP133659">
    <property type="protein sequence ID" value="WMW65558.1"/>
    <property type="molecule type" value="Genomic_DNA"/>
</dbReference>